<keyword evidence="4" id="KW-0862">Zinc</keyword>
<dbReference type="PANTHER" id="PTHR34858:SF1">
    <property type="entry name" value="CYSO-CYSTEINE PEPTIDASE"/>
    <property type="match status" value="1"/>
</dbReference>
<keyword evidence="1" id="KW-0645">Protease</keyword>
<keyword evidence="5" id="KW-0482">Metalloprotease</keyword>
<sequence length="129" mass="14808">MLKIKKEIYDEMIEYCKSCFPQEACGILAGNNNIVTKIYKIKNIENSSVSYLMEPSEQFKAMKDMRTLGLQMLAIFHSHPWGGVYPSGKDRQLAFCDVYYLIVAIEPNIDVKCFKIEEGDAIEVRLITE</sequence>
<organism evidence="7">
    <name type="scientific">Thermodesulfovibrio aggregans</name>
    <dbReference type="NCBI Taxonomy" id="86166"/>
    <lineage>
        <taxon>Bacteria</taxon>
        <taxon>Pseudomonadati</taxon>
        <taxon>Nitrospirota</taxon>
        <taxon>Thermodesulfovibrionia</taxon>
        <taxon>Thermodesulfovibrionales</taxon>
        <taxon>Thermodesulfovibrionaceae</taxon>
        <taxon>Thermodesulfovibrio</taxon>
    </lineage>
</organism>
<gene>
    <name evidence="7" type="ORF">ENV75_06445</name>
</gene>
<dbReference type="InterPro" id="IPR051929">
    <property type="entry name" value="VirAsm_ModProt"/>
</dbReference>
<reference evidence="7" key="1">
    <citation type="journal article" date="2020" name="mSystems">
        <title>Genome- and Community-Level Interaction Insights into Carbon Utilization and Element Cycling Functions of Hydrothermarchaeota in Hydrothermal Sediment.</title>
        <authorList>
            <person name="Zhou Z."/>
            <person name="Liu Y."/>
            <person name="Xu W."/>
            <person name="Pan J."/>
            <person name="Luo Z.H."/>
            <person name="Li M."/>
        </authorList>
    </citation>
    <scope>NUCLEOTIDE SEQUENCE [LARGE SCALE GENOMIC DNA]</scope>
    <source>
        <strain evidence="7">SpSt-788</strain>
    </source>
</reference>
<accession>A0A7C4EMA7</accession>
<evidence type="ECO:0000256" key="4">
    <source>
        <dbReference type="ARBA" id="ARBA00022833"/>
    </source>
</evidence>
<keyword evidence="3" id="KW-0378">Hydrolase</keyword>
<dbReference type="InterPro" id="IPR037518">
    <property type="entry name" value="MPN"/>
</dbReference>
<dbReference type="Gene3D" id="3.40.140.10">
    <property type="entry name" value="Cytidine Deaminase, domain 2"/>
    <property type="match status" value="1"/>
</dbReference>
<evidence type="ECO:0000256" key="3">
    <source>
        <dbReference type="ARBA" id="ARBA00022801"/>
    </source>
</evidence>
<dbReference type="InterPro" id="IPR028090">
    <property type="entry name" value="JAB_dom_prok"/>
</dbReference>
<feature type="domain" description="MPN" evidence="6">
    <location>
        <begin position="2"/>
        <end position="129"/>
    </location>
</feature>
<evidence type="ECO:0000313" key="7">
    <source>
        <dbReference type="EMBL" id="HGH00067.1"/>
    </source>
</evidence>
<dbReference type="SMART" id="SM00232">
    <property type="entry name" value="JAB_MPN"/>
    <property type="match status" value="1"/>
</dbReference>
<name>A0A7C4EMA7_9BACT</name>
<evidence type="ECO:0000256" key="5">
    <source>
        <dbReference type="ARBA" id="ARBA00023049"/>
    </source>
</evidence>
<dbReference type="CDD" id="cd08070">
    <property type="entry name" value="MPN_like"/>
    <property type="match status" value="1"/>
</dbReference>
<dbReference type="GO" id="GO:0008235">
    <property type="term" value="F:metalloexopeptidase activity"/>
    <property type="evidence" value="ECO:0007669"/>
    <property type="project" value="TreeGrafter"/>
</dbReference>
<evidence type="ECO:0000256" key="2">
    <source>
        <dbReference type="ARBA" id="ARBA00022723"/>
    </source>
</evidence>
<dbReference type="PANTHER" id="PTHR34858">
    <property type="entry name" value="CYSO-CYSTEINE PEPTIDASE"/>
    <property type="match status" value="1"/>
</dbReference>
<dbReference type="Pfam" id="PF14464">
    <property type="entry name" value="Prok-JAB"/>
    <property type="match status" value="1"/>
</dbReference>
<dbReference type="GO" id="GO:0006508">
    <property type="term" value="P:proteolysis"/>
    <property type="evidence" value="ECO:0007669"/>
    <property type="project" value="UniProtKB-KW"/>
</dbReference>
<evidence type="ECO:0000259" key="6">
    <source>
        <dbReference type="PROSITE" id="PS50249"/>
    </source>
</evidence>
<dbReference type="AlphaFoldDB" id="A0A7C4EMA7"/>
<dbReference type="InterPro" id="IPR000555">
    <property type="entry name" value="JAMM/MPN+_dom"/>
</dbReference>
<comment type="caution">
    <text evidence="7">The sequence shown here is derived from an EMBL/GenBank/DDBJ whole genome shotgun (WGS) entry which is preliminary data.</text>
</comment>
<dbReference type="PROSITE" id="PS50249">
    <property type="entry name" value="MPN"/>
    <property type="match status" value="1"/>
</dbReference>
<dbReference type="GO" id="GO:0008270">
    <property type="term" value="F:zinc ion binding"/>
    <property type="evidence" value="ECO:0007669"/>
    <property type="project" value="TreeGrafter"/>
</dbReference>
<keyword evidence="2" id="KW-0479">Metal-binding</keyword>
<protein>
    <submittedName>
        <fullName evidence="7">M67 family peptidase</fullName>
    </submittedName>
</protein>
<dbReference type="EMBL" id="DTHO01000068">
    <property type="protein sequence ID" value="HGH00067.1"/>
    <property type="molecule type" value="Genomic_DNA"/>
</dbReference>
<proteinExistence type="predicted"/>
<evidence type="ECO:0000256" key="1">
    <source>
        <dbReference type="ARBA" id="ARBA00022670"/>
    </source>
</evidence>
<dbReference type="FunFam" id="3.40.140.10:FF:000085">
    <property type="entry name" value="Mov34/MPN/PAD-1 family protein"/>
    <property type="match status" value="1"/>
</dbReference>
<dbReference type="SUPFAM" id="SSF102712">
    <property type="entry name" value="JAB1/MPN domain"/>
    <property type="match status" value="1"/>
</dbReference>